<feature type="compositionally biased region" description="Low complexity" evidence="1">
    <location>
        <begin position="60"/>
        <end position="84"/>
    </location>
</feature>
<sequence length="285" mass="30080">MRSTNVDAHPSSDEHAHDGWPWDLRVIHELVERDDREAGEAARDEESSTGADESTAVGEAANIAARPANTGAAAANPGAGAASRSPREPEGPSSASALHDDWRRTLHDEVLHHLVAARDALAHDPDRAQAQIQLAIVGARQLCESPRDLIELPGDLDLVLRRVAREVIDEGAHGAPVVTVEVQSHPPIGQPQLDATAGAVREALRNVARHTPSGTATRVRGAPTADGGLRVSVVDRGGGPSRDLLDGFGVRVSIVERVASVGGHAQVEPLDDGVRVLIWMPTAEQ</sequence>
<dbReference type="AlphaFoldDB" id="A0A411YHN2"/>
<evidence type="ECO:0000313" key="4">
    <source>
        <dbReference type="Proteomes" id="UP000291469"/>
    </source>
</evidence>
<evidence type="ECO:0000313" key="3">
    <source>
        <dbReference type="EMBL" id="QBI20723.1"/>
    </source>
</evidence>
<feature type="compositionally biased region" description="Basic and acidic residues" evidence="1">
    <location>
        <begin position="10"/>
        <end position="46"/>
    </location>
</feature>
<dbReference type="SUPFAM" id="SSF55874">
    <property type="entry name" value="ATPase domain of HSP90 chaperone/DNA topoisomerase II/histidine kinase"/>
    <property type="match status" value="1"/>
</dbReference>
<evidence type="ECO:0000256" key="1">
    <source>
        <dbReference type="SAM" id="MobiDB-lite"/>
    </source>
</evidence>
<dbReference type="Gene3D" id="3.30.565.10">
    <property type="entry name" value="Histidine kinase-like ATPase, C-terminal domain"/>
    <property type="match status" value="1"/>
</dbReference>
<protein>
    <recommendedName>
        <fullName evidence="2">Histidine kinase/HSP90-like ATPase domain-containing protein</fullName>
    </recommendedName>
</protein>
<reference evidence="3 4" key="1">
    <citation type="submission" date="2019-01" db="EMBL/GenBank/DDBJ databases">
        <title>Egibacter rhizosphaerae EGI 80759T.</title>
        <authorList>
            <person name="Chen D.-D."/>
            <person name="Tian Y."/>
            <person name="Jiao J.-Y."/>
            <person name="Zhang X.-T."/>
            <person name="Zhang Y.-G."/>
            <person name="Zhang Y."/>
            <person name="Xiao M."/>
            <person name="Shu W.-S."/>
            <person name="Li W.-J."/>
        </authorList>
    </citation>
    <scope>NUCLEOTIDE SEQUENCE [LARGE SCALE GENOMIC DNA]</scope>
    <source>
        <strain evidence="3 4">EGI 80759</strain>
    </source>
</reference>
<accession>A0A411YHN2</accession>
<proteinExistence type="predicted"/>
<dbReference type="InterPro" id="IPR036890">
    <property type="entry name" value="HATPase_C_sf"/>
</dbReference>
<dbReference type="InterPro" id="IPR003594">
    <property type="entry name" value="HATPase_dom"/>
</dbReference>
<dbReference type="Proteomes" id="UP000291469">
    <property type="component" value="Chromosome"/>
</dbReference>
<feature type="region of interest" description="Disordered" evidence="1">
    <location>
        <begin position="1"/>
        <end position="97"/>
    </location>
</feature>
<evidence type="ECO:0000259" key="2">
    <source>
        <dbReference type="Pfam" id="PF02518"/>
    </source>
</evidence>
<gene>
    <name evidence="3" type="ORF">ER308_14905</name>
</gene>
<dbReference type="KEGG" id="erz:ER308_14905"/>
<dbReference type="RefSeq" id="WP_131155716.1">
    <property type="nucleotide sequence ID" value="NZ_CP036402.1"/>
</dbReference>
<name>A0A411YHN2_9ACTN</name>
<dbReference type="EMBL" id="CP036402">
    <property type="protein sequence ID" value="QBI20723.1"/>
    <property type="molecule type" value="Genomic_DNA"/>
</dbReference>
<keyword evidence="4" id="KW-1185">Reference proteome</keyword>
<feature type="domain" description="Histidine kinase/HSP90-like ATPase" evidence="2">
    <location>
        <begin position="199"/>
        <end position="282"/>
    </location>
</feature>
<organism evidence="3 4">
    <name type="scientific">Egibacter rhizosphaerae</name>
    <dbReference type="NCBI Taxonomy" id="1670831"/>
    <lineage>
        <taxon>Bacteria</taxon>
        <taxon>Bacillati</taxon>
        <taxon>Actinomycetota</taxon>
        <taxon>Nitriliruptoria</taxon>
        <taxon>Egibacterales</taxon>
        <taxon>Egibacteraceae</taxon>
        <taxon>Egibacter</taxon>
    </lineage>
</organism>
<dbReference type="OrthoDB" id="3534856at2"/>
<dbReference type="Pfam" id="PF02518">
    <property type="entry name" value="HATPase_c"/>
    <property type="match status" value="1"/>
</dbReference>